<organism evidence="1">
    <name type="scientific">marine sediment metagenome</name>
    <dbReference type="NCBI Taxonomy" id="412755"/>
    <lineage>
        <taxon>unclassified sequences</taxon>
        <taxon>metagenomes</taxon>
        <taxon>ecological metagenomes</taxon>
    </lineage>
</organism>
<proteinExistence type="predicted"/>
<feature type="non-terminal residue" evidence="1">
    <location>
        <position position="104"/>
    </location>
</feature>
<evidence type="ECO:0000313" key="1">
    <source>
        <dbReference type="EMBL" id="KKL18091.1"/>
    </source>
</evidence>
<gene>
    <name evidence="1" type="ORF">LCGC14_2478950</name>
</gene>
<protein>
    <submittedName>
        <fullName evidence="1">Uncharacterized protein</fullName>
    </submittedName>
</protein>
<comment type="caution">
    <text evidence="1">The sequence shown here is derived from an EMBL/GenBank/DDBJ whole genome shotgun (WGS) entry which is preliminary data.</text>
</comment>
<accession>A0A0F9DK72</accession>
<name>A0A0F9DK72_9ZZZZ</name>
<dbReference type="EMBL" id="LAZR01039004">
    <property type="protein sequence ID" value="KKL18091.1"/>
    <property type="molecule type" value="Genomic_DNA"/>
</dbReference>
<dbReference type="AlphaFoldDB" id="A0A0F9DK72"/>
<sequence>MANCCGNWVEINGNPEQVKKFIELVGEEFDFQKVIPIGESSSEANEKWNCSSIAFDTQYEFRLISFAVIDGTNIDIEDQFLFTLQRIAASADEYGGEALIATVG</sequence>
<reference evidence="1" key="1">
    <citation type="journal article" date="2015" name="Nature">
        <title>Complex archaea that bridge the gap between prokaryotes and eukaryotes.</title>
        <authorList>
            <person name="Spang A."/>
            <person name="Saw J.H."/>
            <person name="Jorgensen S.L."/>
            <person name="Zaremba-Niedzwiedzka K."/>
            <person name="Martijn J."/>
            <person name="Lind A.E."/>
            <person name="van Eijk R."/>
            <person name="Schleper C."/>
            <person name="Guy L."/>
            <person name="Ettema T.J."/>
        </authorList>
    </citation>
    <scope>NUCLEOTIDE SEQUENCE</scope>
</reference>